<keyword evidence="2" id="KW-1185">Reference proteome</keyword>
<gene>
    <name evidence="1" type="ORF">SAMN05660472_00698</name>
</gene>
<evidence type="ECO:0000313" key="2">
    <source>
        <dbReference type="Proteomes" id="UP000198718"/>
    </source>
</evidence>
<dbReference type="Proteomes" id="UP000198718">
    <property type="component" value="Unassembled WGS sequence"/>
</dbReference>
<reference evidence="1 2" key="1">
    <citation type="submission" date="2016-10" db="EMBL/GenBank/DDBJ databases">
        <authorList>
            <person name="de Groot N.N."/>
        </authorList>
    </citation>
    <scope>NUCLEOTIDE SEQUENCE [LARGE SCALE GENOMIC DNA]</scope>
    <source>
        <strain evidence="1 2">DSM 18346</strain>
    </source>
</reference>
<name>A0A1G8Z2B4_9FIRM</name>
<proteinExistence type="predicted"/>
<evidence type="ECO:0000313" key="1">
    <source>
        <dbReference type="EMBL" id="SDK08495.1"/>
    </source>
</evidence>
<dbReference type="EMBL" id="FNFP01000001">
    <property type="protein sequence ID" value="SDK08495.1"/>
    <property type="molecule type" value="Genomic_DNA"/>
</dbReference>
<dbReference type="AlphaFoldDB" id="A0A1G8Z2B4"/>
<protein>
    <submittedName>
        <fullName evidence="1">Uncharacterized protein</fullName>
    </submittedName>
</protein>
<accession>A0A1G8Z2B4</accession>
<sequence length="77" mass="9280">MISKCIEEYHTSFNMKKYKIRKVLKEFSVAFDALRFYEKNSDDKISLSIPSKPFDIVKKVGYKLNWDIICQYILEYK</sequence>
<organism evidence="1 2">
    <name type="scientific">Natronincola ferrireducens</name>
    <dbReference type="NCBI Taxonomy" id="393762"/>
    <lineage>
        <taxon>Bacteria</taxon>
        <taxon>Bacillati</taxon>
        <taxon>Bacillota</taxon>
        <taxon>Clostridia</taxon>
        <taxon>Peptostreptococcales</taxon>
        <taxon>Natronincolaceae</taxon>
        <taxon>Natronincola</taxon>
    </lineage>
</organism>